<gene>
    <name evidence="2" type="ORF">GCM10023318_09570</name>
</gene>
<sequence>MRDRSAAQSRTLAAGHNWGLADNRAAGRNPVVGRTQAGDHSRGAADIQAAGGNQVVVRTQAVVVSRPRTPSSPCSPTAADAG</sequence>
<name>A0ABP9JWW8_9NOCA</name>
<protein>
    <submittedName>
        <fullName evidence="2">Uncharacterized protein</fullName>
    </submittedName>
</protein>
<dbReference type="EMBL" id="BAABJM010000001">
    <property type="protein sequence ID" value="GAA5045366.1"/>
    <property type="molecule type" value="Genomic_DNA"/>
</dbReference>
<proteinExistence type="predicted"/>
<evidence type="ECO:0000313" key="3">
    <source>
        <dbReference type="Proteomes" id="UP001500603"/>
    </source>
</evidence>
<accession>A0ABP9JWW8</accession>
<dbReference type="Proteomes" id="UP001500603">
    <property type="component" value="Unassembled WGS sequence"/>
</dbReference>
<feature type="compositionally biased region" description="Polar residues" evidence="1">
    <location>
        <begin position="1"/>
        <end position="11"/>
    </location>
</feature>
<organism evidence="2 3">
    <name type="scientific">Nocardia callitridis</name>
    <dbReference type="NCBI Taxonomy" id="648753"/>
    <lineage>
        <taxon>Bacteria</taxon>
        <taxon>Bacillati</taxon>
        <taxon>Actinomycetota</taxon>
        <taxon>Actinomycetes</taxon>
        <taxon>Mycobacteriales</taxon>
        <taxon>Nocardiaceae</taxon>
        <taxon>Nocardia</taxon>
    </lineage>
</organism>
<reference evidence="3" key="1">
    <citation type="journal article" date="2019" name="Int. J. Syst. Evol. Microbiol.">
        <title>The Global Catalogue of Microorganisms (GCM) 10K type strain sequencing project: providing services to taxonomists for standard genome sequencing and annotation.</title>
        <authorList>
            <consortium name="The Broad Institute Genomics Platform"/>
            <consortium name="The Broad Institute Genome Sequencing Center for Infectious Disease"/>
            <person name="Wu L."/>
            <person name="Ma J."/>
        </authorList>
    </citation>
    <scope>NUCLEOTIDE SEQUENCE [LARGE SCALE GENOMIC DNA]</scope>
    <source>
        <strain evidence="3">JCM 18298</strain>
    </source>
</reference>
<keyword evidence="3" id="KW-1185">Reference proteome</keyword>
<evidence type="ECO:0000256" key="1">
    <source>
        <dbReference type="SAM" id="MobiDB-lite"/>
    </source>
</evidence>
<feature type="region of interest" description="Disordered" evidence="1">
    <location>
        <begin position="63"/>
        <end position="82"/>
    </location>
</feature>
<comment type="caution">
    <text evidence="2">The sequence shown here is derived from an EMBL/GenBank/DDBJ whole genome shotgun (WGS) entry which is preliminary data.</text>
</comment>
<feature type="region of interest" description="Disordered" evidence="1">
    <location>
        <begin position="1"/>
        <end position="50"/>
    </location>
</feature>
<evidence type="ECO:0000313" key="2">
    <source>
        <dbReference type="EMBL" id="GAA5045366.1"/>
    </source>
</evidence>